<organism evidence="3 4">
    <name type="scientific">Sinomicrobium pectinilyticum</name>
    <dbReference type="NCBI Taxonomy" id="1084421"/>
    <lineage>
        <taxon>Bacteria</taxon>
        <taxon>Pseudomonadati</taxon>
        <taxon>Bacteroidota</taxon>
        <taxon>Flavobacteriia</taxon>
        <taxon>Flavobacteriales</taxon>
        <taxon>Flavobacteriaceae</taxon>
        <taxon>Sinomicrobium</taxon>
    </lineage>
</organism>
<proteinExistence type="predicted"/>
<dbReference type="PROSITE" id="PS51257">
    <property type="entry name" value="PROKAR_LIPOPROTEIN"/>
    <property type="match status" value="1"/>
</dbReference>
<evidence type="ECO:0000313" key="3">
    <source>
        <dbReference type="EMBL" id="RNL69252.1"/>
    </source>
</evidence>
<dbReference type="PANTHER" id="PTHR40124:SF1">
    <property type="entry name" value="DISAGGREGATASE RELATED REPEAT PROTEIN"/>
    <property type="match status" value="1"/>
</dbReference>
<sequence>MKTGRLLLLCTLLACGLSSCDKDADDAEMLIDEDMKTTVRAVYSGRTVDFNNRPHGDSYWNSWAQEDFGDGWGWNSSRTYVSNQTLRVTLIANAVGGGSGMTANVSLPASDGYEVSYQLRFHSAFDWSRGGKLGFGFLIGDGNTGCDRPTDGNGGSARLMWYNDYSRVYFRPYLYYRDQPEQCGDHFGLSYPSSGSLSRGTWYTVVIRVESNTGSSANGRARITVNNTTLLDENVRWTTNDSKRLINALSFHTFRGGSQSYWESDSVGYIYYDNVSWNQI</sequence>
<dbReference type="Proteomes" id="UP000267469">
    <property type="component" value="Unassembled WGS sequence"/>
</dbReference>
<dbReference type="Gene3D" id="2.60.120.200">
    <property type="match status" value="1"/>
</dbReference>
<feature type="signal peptide" evidence="1">
    <location>
        <begin position="1"/>
        <end position="24"/>
    </location>
</feature>
<dbReference type="PANTHER" id="PTHR40124">
    <property type="match status" value="1"/>
</dbReference>
<name>A0A3N0D0R6_SINP1</name>
<accession>A0A3N0D0R6</accession>
<dbReference type="EMBL" id="RJTM01000182">
    <property type="protein sequence ID" value="RNL69252.1"/>
    <property type="molecule type" value="Genomic_DNA"/>
</dbReference>
<protein>
    <recommendedName>
        <fullName evidence="2">Polysaccharide lyase 14 domain-containing protein</fullName>
    </recommendedName>
</protein>
<gene>
    <name evidence="3" type="ORF">ED312_22405</name>
</gene>
<keyword evidence="4" id="KW-1185">Reference proteome</keyword>
<comment type="caution">
    <text evidence="3">The sequence shown here is derived from an EMBL/GenBank/DDBJ whole genome shotgun (WGS) entry which is preliminary data.</text>
</comment>
<dbReference type="AlphaFoldDB" id="A0A3N0D0R6"/>
<evidence type="ECO:0000259" key="2">
    <source>
        <dbReference type="Pfam" id="PF21294"/>
    </source>
</evidence>
<reference evidence="3 4" key="1">
    <citation type="submission" date="2018-10" db="EMBL/GenBank/DDBJ databases">
        <title>Sinomicrobium pectinilyticum sp. nov., a pectinase-producing bacterium isolated from alkaline and saline soil, and emended description of the genus Sinomicrobium.</title>
        <authorList>
            <person name="Cheng B."/>
            <person name="Li C."/>
            <person name="Lai Q."/>
            <person name="Du M."/>
            <person name="Shao Z."/>
            <person name="Xu P."/>
            <person name="Yang C."/>
        </authorList>
    </citation>
    <scope>NUCLEOTIDE SEQUENCE [LARGE SCALE GENOMIC DNA]</scope>
    <source>
        <strain evidence="3 4">5DNS001</strain>
    </source>
</reference>
<feature type="domain" description="Polysaccharide lyase 14" evidence="2">
    <location>
        <begin position="110"/>
        <end position="275"/>
    </location>
</feature>
<keyword evidence="1" id="KW-0732">Signal</keyword>
<dbReference type="Pfam" id="PF21294">
    <property type="entry name" value="Polysacc_lyase_14"/>
    <property type="match status" value="1"/>
</dbReference>
<evidence type="ECO:0000313" key="4">
    <source>
        <dbReference type="Proteomes" id="UP000267469"/>
    </source>
</evidence>
<evidence type="ECO:0000256" key="1">
    <source>
        <dbReference type="SAM" id="SignalP"/>
    </source>
</evidence>
<feature type="chain" id="PRO_5018179223" description="Polysaccharide lyase 14 domain-containing protein" evidence="1">
    <location>
        <begin position="25"/>
        <end position="280"/>
    </location>
</feature>
<dbReference type="OrthoDB" id="1329056at2"/>
<dbReference type="InterPro" id="IPR048958">
    <property type="entry name" value="Polysacc_lyase_14"/>
</dbReference>